<dbReference type="EMBL" id="SWKU01000037">
    <property type="protein sequence ID" value="KAF2994818.1"/>
    <property type="molecule type" value="Genomic_DNA"/>
</dbReference>
<evidence type="ECO:0000256" key="1">
    <source>
        <dbReference type="SAM" id="MobiDB-lite"/>
    </source>
</evidence>
<feature type="transmembrane region" description="Helical" evidence="2">
    <location>
        <begin position="113"/>
        <end position="138"/>
    </location>
</feature>
<feature type="domain" description="DUF7703" evidence="3">
    <location>
        <begin position="51"/>
        <end position="305"/>
    </location>
</feature>
<protein>
    <recommendedName>
        <fullName evidence="3">DUF7703 domain-containing protein</fullName>
    </recommendedName>
</protein>
<name>A0A9P4T5Z5_CURKU</name>
<keyword evidence="2" id="KW-0472">Membrane</keyword>
<keyword evidence="2" id="KW-0812">Transmembrane</keyword>
<dbReference type="PANTHER" id="PTHR37013:SF3">
    <property type="entry name" value="INTEGRAL MEMBRANE PROTEIN (AFU_ORTHOLOGUE AFUA_1G05950)"/>
    <property type="match status" value="1"/>
</dbReference>
<reference evidence="4" key="1">
    <citation type="submission" date="2019-04" db="EMBL/GenBank/DDBJ databases">
        <title>Sequencing of skin fungus with MAO and IRED activity.</title>
        <authorList>
            <person name="Marsaioli A.J."/>
            <person name="Bonatto J.M.C."/>
            <person name="Reis Junior O."/>
        </authorList>
    </citation>
    <scope>NUCLEOTIDE SEQUENCE</scope>
    <source>
        <strain evidence="4">30M1</strain>
    </source>
</reference>
<proteinExistence type="predicted"/>
<evidence type="ECO:0000259" key="3">
    <source>
        <dbReference type="Pfam" id="PF24802"/>
    </source>
</evidence>
<feature type="compositionally biased region" description="Polar residues" evidence="1">
    <location>
        <begin position="344"/>
        <end position="356"/>
    </location>
</feature>
<feature type="compositionally biased region" description="Polar residues" evidence="1">
    <location>
        <begin position="1"/>
        <end position="16"/>
    </location>
</feature>
<feature type="region of interest" description="Disordered" evidence="1">
    <location>
        <begin position="307"/>
        <end position="369"/>
    </location>
</feature>
<feature type="transmembrane region" description="Helical" evidence="2">
    <location>
        <begin position="79"/>
        <end position="101"/>
    </location>
</feature>
<feature type="region of interest" description="Disordered" evidence="1">
    <location>
        <begin position="1"/>
        <end position="20"/>
    </location>
</feature>
<organism evidence="4 5">
    <name type="scientific">Curvularia kusanoi</name>
    <name type="common">Cochliobolus kusanoi</name>
    <dbReference type="NCBI Taxonomy" id="90978"/>
    <lineage>
        <taxon>Eukaryota</taxon>
        <taxon>Fungi</taxon>
        <taxon>Dikarya</taxon>
        <taxon>Ascomycota</taxon>
        <taxon>Pezizomycotina</taxon>
        <taxon>Dothideomycetes</taxon>
        <taxon>Pleosporomycetidae</taxon>
        <taxon>Pleosporales</taxon>
        <taxon>Pleosporineae</taxon>
        <taxon>Pleosporaceae</taxon>
        <taxon>Curvularia</taxon>
    </lineage>
</organism>
<dbReference type="Pfam" id="PF24802">
    <property type="entry name" value="DUF7703"/>
    <property type="match status" value="1"/>
</dbReference>
<keyword evidence="5" id="KW-1185">Reference proteome</keyword>
<feature type="transmembrane region" description="Helical" evidence="2">
    <location>
        <begin position="150"/>
        <end position="172"/>
    </location>
</feature>
<dbReference type="AlphaFoldDB" id="A0A9P4T5Z5"/>
<feature type="transmembrane region" description="Helical" evidence="2">
    <location>
        <begin position="48"/>
        <end position="72"/>
    </location>
</feature>
<accession>A0A9P4T5Z5</accession>
<feature type="transmembrane region" description="Helical" evidence="2">
    <location>
        <begin position="192"/>
        <end position="213"/>
    </location>
</feature>
<evidence type="ECO:0000313" key="5">
    <source>
        <dbReference type="Proteomes" id="UP000801428"/>
    </source>
</evidence>
<dbReference type="Proteomes" id="UP000801428">
    <property type="component" value="Unassembled WGS sequence"/>
</dbReference>
<comment type="caution">
    <text evidence="4">The sequence shown here is derived from an EMBL/GenBank/DDBJ whole genome shotgun (WGS) entry which is preliminary data.</text>
</comment>
<feature type="compositionally biased region" description="Low complexity" evidence="1">
    <location>
        <begin position="307"/>
        <end position="322"/>
    </location>
</feature>
<evidence type="ECO:0000313" key="4">
    <source>
        <dbReference type="EMBL" id="KAF2994818.1"/>
    </source>
</evidence>
<dbReference type="PANTHER" id="PTHR37013">
    <property type="entry name" value="INTEGRAL MEMBRANE PROTEIN (AFU_ORTHOLOGUE AFUA_1G05950)-RELATED"/>
    <property type="match status" value="1"/>
</dbReference>
<gene>
    <name evidence="4" type="ORF">E8E13_002150</name>
</gene>
<evidence type="ECO:0000256" key="2">
    <source>
        <dbReference type="SAM" id="Phobius"/>
    </source>
</evidence>
<sequence>MASLSMSDIPSPTDTAFSGDPTPAQGALLSAGAGITGGYTGDSLALKIIISVLLGLALYNAVELILLVLVTFQRYHGLYFWSLLIAGFGVLPYSLGFLIKFFQLLDPNGNPGYVAVVLITIGWWTMVSGQSVVLWSRLHLLTNSRKTLRWTLYMIIINGFLLHSITTILTFASNANNFSQTELNRFVNGYSIMEKIQMVGFFLQELILSVIYIRETIRLLRLGQSVQDDVGSLDGTGQLRNASVRKTMYQILAINVIIIVMDMALLATEFANLYLIETTLKGVVYSIKLKLEFAVLSKLVQIVKVRNGSNDNNNNNNSPINGTGSGGAPDRRGGTPLTLEKTKSAGTSRGTSNGSTLGPRAPTTANTTGSLNINSALTFGYPDFVDPRLFTGEYAHARAEGLWRNGGVIGWENETEEERERWRRRSRVARPRGSWIDEEMDKHNIG</sequence>
<dbReference type="InterPro" id="IPR056120">
    <property type="entry name" value="DUF7703"/>
</dbReference>
<feature type="transmembrane region" description="Helical" evidence="2">
    <location>
        <begin position="248"/>
        <end position="267"/>
    </location>
</feature>
<dbReference type="OrthoDB" id="405906at2759"/>
<keyword evidence="2" id="KW-1133">Transmembrane helix</keyword>